<feature type="compositionally biased region" description="Low complexity" evidence="5">
    <location>
        <begin position="1"/>
        <end position="12"/>
    </location>
</feature>
<evidence type="ECO:0000313" key="7">
    <source>
        <dbReference type="EMBL" id="KAF6220911.1"/>
    </source>
</evidence>
<evidence type="ECO:0000256" key="4">
    <source>
        <dbReference type="PROSITE-ProRule" id="PRU01161"/>
    </source>
</evidence>
<keyword evidence="1 4" id="KW-0378">Hydrolase</keyword>
<dbReference type="GO" id="GO:0016020">
    <property type="term" value="C:membrane"/>
    <property type="evidence" value="ECO:0007669"/>
    <property type="project" value="TreeGrafter"/>
</dbReference>
<evidence type="ECO:0000256" key="5">
    <source>
        <dbReference type="SAM" id="MobiDB-lite"/>
    </source>
</evidence>
<feature type="compositionally biased region" description="Basic and acidic residues" evidence="5">
    <location>
        <begin position="45"/>
        <end position="57"/>
    </location>
</feature>
<feature type="compositionally biased region" description="Low complexity" evidence="5">
    <location>
        <begin position="66"/>
        <end position="77"/>
    </location>
</feature>
<dbReference type="EMBL" id="JACCJB010000015">
    <property type="protein sequence ID" value="KAF6220911.1"/>
    <property type="molecule type" value="Genomic_DNA"/>
</dbReference>
<accession>A0A8H6FAG7</accession>
<feature type="domain" description="PNPLA" evidence="6">
    <location>
        <begin position="107"/>
        <end position="375"/>
    </location>
</feature>
<name>A0A8H6FAG7_9LECA</name>
<feature type="compositionally biased region" description="Basic and acidic residues" evidence="5">
    <location>
        <begin position="163"/>
        <end position="172"/>
    </location>
</feature>
<evidence type="ECO:0000259" key="6">
    <source>
        <dbReference type="PROSITE" id="PS51635"/>
    </source>
</evidence>
<dbReference type="GO" id="GO:0019369">
    <property type="term" value="P:arachidonate metabolic process"/>
    <property type="evidence" value="ECO:0007669"/>
    <property type="project" value="TreeGrafter"/>
</dbReference>
<dbReference type="Gene3D" id="3.40.1090.10">
    <property type="entry name" value="Cytosolic phospholipase A2 catalytic domain"/>
    <property type="match status" value="1"/>
</dbReference>
<sequence>MSSSQRSRSAPSGDRRPASESDNVQSPGLLTPTRWHTSRGRQPQHRNESPRPSREAGKATTQGPASVTNSNSSVVTSEAGQDSEHTAATHSSSGSGGESPWLRKTLLTLDGGGVRGFSSLLILRALMMEIATLEQAESQAHNSVHPLQPRLRRPVRMQQNRTDTLRKDESPEQKQGPVFGPANTSSLFLPAHYFDYIAGTSTGGLIAIMLGRLHMTVDECLDAYENLADHVFGHPRQFHIRKPPWIPQDKYDHLRLEKVIKDIVKQRSPKGHNSTEFRQPNEDMCRTIVIAWQKLNVTGTRIPHLFRSYHHPKSTPDDILERNPGRPDNYQIWQVGRATSAAPFYFKTVRLEEEDEKSEYVDGGFGANNPTEEAYRSVKQLSNNNPRTVQILVSIGTGKNLEADPNPSAGYRLYMAYANTAAKWATQSEATHHTILDATRTFAEYFRLNVEHGIGKMKLDAWKGKKGCETLELIRTKTQEYLDSPDGQQQISHSARQLVNVRKARSSPEYIDRWERFCHGVEYACCVPTCLDGRDKRYEDRQALRRHVQESHASECNRLEFWLNDGKRFPEETTS</sequence>
<dbReference type="GeneID" id="59331004"/>
<dbReference type="Proteomes" id="UP000593566">
    <property type="component" value="Unassembled WGS sequence"/>
</dbReference>
<feature type="active site" description="Nucleophile" evidence="4">
    <location>
        <position position="201"/>
    </location>
</feature>
<evidence type="ECO:0000256" key="3">
    <source>
        <dbReference type="ARBA" id="ARBA00023098"/>
    </source>
</evidence>
<feature type="region of interest" description="Disordered" evidence="5">
    <location>
        <begin position="157"/>
        <end position="181"/>
    </location>
</feature>
<protein>
    <recommendedName>
        <fullName evidence="6">PNPLA domain-containing protein</fullName>
    </recommendedName>
</protein>
<dbReference type="PANTHER" id="PTHR24185:SF1">
    <property type="entry name" value="CALCIUM-INDEPENDENT PHOSPHOLIPASE A2-GAMMA"/>
    <property type="match status" value="1"/>
</dbReference>
<dbReference type="RefSeq" id="XP_037150346.1">
    <property type="nucleotide sequence ID" value="XM_037293517.1"/>
</dbReference>
<feature type="short sequence motif" description="DGA/G" evidence="4">
    <location>
        <begin position="362"/>
        <end position="364"/>
    </location>
</feature>
<evidence type="ECO:0000256" key="2">
    <source>
        <dbReference type="ARBA" id="ARBA00022963"/>
    </source>
</evidence>
<dbReference type="Pfam" id="PF01734">
    <property type="entry name" value="Patatin"/>
    <property type="match status" value="1"/>
</dbReference>
<evidence type="ECO:0000313" key="8">
    <source>
        <dbReference type="Proteomes" id="UP000593566"/>
    </source>
</evidence>
<dbReference type="PANTHER" id="PTHR24185">
    <property type="entry name" value="CALCIUM-INDEPENDENT PHOSPHOLIPASE A2-GAMMA"/>
    <property type="match status" value="1"/>
</dbReference>
<dbReference type="PROSITE" id="PS51635">
    <property type="entry name" value="PNPLA"/>
    <property type="match status" value="1"/>
</dbReference>
<dbReference type="AlphaFoldDB" id="A0A8H6FAG7"/>
<gene>
    <name evidence="7" type="ORF">HO133_002591</name>
</gene>
<dbReference type="GO" id="GO:0047499">
    <property type="term" value="F:calcium-independent phospholipase A2 activity"/>
    <property type="evidence" value="ECO:0007669"/>
    <property type="project" value="TreeGrafter"/>
</dbReference>
<dbReference type="InterPro" id="IPR016035">
    <property type="entry name" value="Acyl_Trfase/lysoPLipase"/>
</dbReference>
<keyword evidence="2 4" id="KW-0442">Lipid degradation</keyword>
<proteinExistence type="predicted"/>
<feature type="region of interest" description="Disordered" evidence="5">
    <location>
        <begin position="1"/>
        <end position="101"/>
    </location>
</feature>
<keyword evidence="3 4" id="KW-0443">Lipid metabolism</keyword>
<dbReference type="SUPFAM" id="SSF52151">
    <property type="entry name" value="FabD/lysophospholipase-like"/>
    <property type="match status" value="1"/>
</dbReference>
<dbReference type="GO" id="GO:0046486">
    <property type="term" value="P:glycerolipid metabolic process"/>
    <property type="evidence" value="ECO:0007669"/>
    <property type="project" value="UniProtKB-ARBA"/>
</dbReference>
<comment type="caution">
    <text evidence="7">The sequence shown here is derived from an EMBL/GenBank/DDBJ whole genome shotgun (WGS) entry which is preliminary data.</text>
</comment>
<keyword evidence="8" id="KW-1185">Reference proteome</keyword>
<feature type="short sequence motif" description="GXSXG" evidence="4">
    <location>
        <begin position="199"/>
        <end position="203"/>
    </location>
</feature>
<feature type="short sequence motif" description="GXGXXG" evidence="4">
    <location>
        <begin position="111"/>
        <end position="116"/>
    </location>
</feature>
<organism evidence="7 8">
    <name type="scientific">Letharia lupina</name>
    <dbReference type="NCBI Taxonomy" id="560253"/>
    <lineage>
        <taxon>Eukaryota</taxon>
        <taxon>Fungi</taxon>
        <taxon>Dikarya</taxon>
        <taxon>Ascomycota</taxon>
        <taxon>Pezizomycotina</taxon>
        <taxon>Lecanoromycetes</taxon>
        <taxon>OSLEUM clade</taxon>
        <taxon>Lecanoromycetidae</taxon>
        <taxon>Lecanorales</taxon>
        <taxon>Lecanorineae</taxon>
        <taxon>Parmeliaceae</taxon>
        <taxon>Letharia</taxon>
    </lineage>
</organism>
<feature type="active site" description="Proton acceptor" evidence="4">
    <location>
        <position position="362"/>
    </location>
</feature>
<dbReference type="GO" id="GO:0016042">
    <property type="term" value="P:lipid catabolic process"/>
    <property type="evidence" value="ECO:0007669"/>
    <property type="project" value="UniProtKB-UniRule"/>
</dbReference>
<evidence type="ECO:0000256" key="1">
    <source>
        <dbReference type="ARBA" id="ARBA00022801"/>
    </source>
</evidence>
<dbReference type="InterPro" id="IPR002641">
    <property type="entry name" value="PNPLA_dom"/>
</dbReference>
<reference evidence="7 8" key="1">
    <citation type="journal article" date="2020" name="Genomics">
        <title>Complete, high-quality genomes from long-read metagenomic sequencing of two wolf lichen thalli reveals enigmatic genome architecture.</title>
        <authorList>
            <person name="McKenzie S.K."/>
            <person name="Walston R.F."/>
            <person name="Allen J.L."/>
        </authorList>
    </citation>
    <scope>NUCLEOTIDE SEQUENCE [LARGE SCALE GENOMIC DNA]</scope>
    <source>
        <strain evidence="7">WasteWater1</strain>
    </source>
</reference>